<evidence type="ECO:0000256" key="1">
    <source>
        <dbReference type="SAM" id="MobiDB-lite"/>
    </source>
</evidence>
<evidence type="ECO:0000256" key="2">
    <source>
        <dbReference type="SAM" id="Phobius"/>
    </source>
</evidence>
<protein>
    <submittedName>
        <fullName evidence="3">Uncharacterized protein</fullName>
    </submittedName>
</protein>
<evidence type="ECO:0000313" key="3">
    <source>
        <dbReference type="EMBL" id="KAA6357893.1"/>
    </source>
</evidence>
<gene>
    <name evidence="3" type="ORF">EZS28_046580</name>
</gene>
<dbReference type="EMBL" id="SNRW01030695">
    <property type="protein sequence ID" value="KAA6357893.1"/>
    <property type="molecule type" value="Genomic_DNA"/>
</dbReference>
<evidence type="ECO:0000313" key="4">
    <source>
        <dbReference type="Proteomes" id="UP000324800"/>
    </source>
</evidence>
<keyword evidence="2" id="KW-0472">Membrane</keyword>
<keyword evidence="2" id="KW-0812">Transmembrane</keyword>
<reference evidence="3 4" key="1">
    <citation type="submission" date="2019-03" db="EMBL/GenBank/DDBJ databases">
        <title>Single cell metagenomics reveals metabolic interactions within the superorganism composed of flagellate Streblomastix strix and complex community of Bacteroidetes bacteria on its surface.</title>
        <authorList>
            <person name="Treitli S.C."/>
            <person name="Kolisko M."/>
            <person name="Husnik F."/>
            <person name="Keeling P."/>
            <person name="Hampl V."/>
        </authorList>
    </citation>
    <scope>NUCLEOTIDE SEQUENCE [LARGE SCALE GENOMIC DNA]</scope>
    <source>
        <strain evidence="3">ST1C</strain>
    </source>
</reference>
<feature type="non-terminal residue" evidence="3">
    <location>
        <position position="1"/>
    </location>
</feature>
<accession>A0A5J4TJF0</accession>
<sequence>VISNNSKQKQDSIFARTATKRSKTKKDSIIITKNRNNLKKRRVKVKSSLRFIATVARLIVIWLLQHPGQPSL</sequence>
<comment type="caution">
    <text evidence="3">The sequence shown here is derived from an EMBL/GenBank/DDBJ whole genome shotgun (WGS) entry which is preliminary data.</text>
</comment>
<proteinExistence type="predicted"/>
<keyword evidence="2" id="KW-1133">Transmembrane helix</keyword>
<feature type="region of interest" description="Disordered" evidence="1">
    <location>
        <begin position="1"/>
        <end position="20"/>
    </location>
</feature>
<dbReference type="AlphaFoldDB" id="A0A5J4TJF0"/>
<feature type="transmembrane region" description="Helical" evidence="2">
    <location>
        <begin position="48"/>
        <end position="65"/>
    </location>
</feature>
<organism evidence="3 4">
    <name type="scientific">Streblomastix strix</name>
    <dbReference type="NCBI Taxonomy" id="222440"/>
    <lineage>
        <taxon>Eukaryota</taxon>
        <taxon>Metamonada</taxon>
        <taxon>Preaxostyla</taxon>
        <taxon>Oxymonadida</taxon>
        <taxon>Streblomastigidae</taxon>
        <taxon>Streblomastix</taxon>
    </lineage>
</organism>
<dbReference type="Proteomes" id="UP000324800">
    <property type="component" value="Unassembled WGS sequence"/>
</dbReference>
<name>A0A5J4TJF0_9EUKA</name>